<evidence type="ECO:0000313" key="13">
    <source>
        <dbReference type="EMBL" id="MBC5682477.1"/>
    </source>
</evidence>
<dbReference type="InterPro" id="IPR036318">
    <property type="entry name" value="FAD-bd_PCMH-like_sf"/>
</dbReference>
<evidence type="ECO:0000313" key="14">
    <source>
        <dbReference type="Proteomes" id="UP000631576"/>
    </source>
</evidence>
<keyword evidence="3 9" id="KW-0812">Transmembrane</keyword>
<protein>
    <submittedName>
        <fullName evidence="13">HlyC/CorC family transporter</fullName>
    </submittedName>
</protein>
<dbReference type="PANTHER" id="PTHR22777">
    <property type="entry name" value="HEMOLYSIN-RELATED"/>
    <property type="match status" value="1"/>
</dbReference>
<feature type="transmembrane region" description="Helical" evidence="10">
    <location>
        <begin position="84"/>
        <end position="107"/>
    </location>
</feature>
<reference evidence="13 14" key="1">
    <citation type="submission" date="2020-08" db="EMBL/GenBank/DDBJ databases">
        <title>Genome public.</title>
        <authorList>
            <person name="Liu C."/>
            <person name="Sun Q."/>
        </authorList>
    </citation>
    <scope>NUCLEOTIDE SEQUENCE [LARGE SCALE GENOMIC DNA]</scope>
    <source>
        <strain evidence="13 14">NSJ-13</strain>
    </source>
</reference>
<feature type="transmembrane region" description="Helical" evidence="10">
    <location>
        <begin position="6"/>
        <end position="29"/>
    </location>
</feature>
<dbReference type="Proteomes" id="UP000631576">
    <property type="component" value="Unassembled WGS sequence"/>
</dbReference>
<name>A0ABR7G4X8_9FIRM</name>
<dbReference type="SUPFAM" id="SSF56176">
    <property type="entry name" value="FAD-binding/transporter-associated domain-like"/>
    <property type="match status" value="1"/>
</dbReference>
<dbReference type="Pfam" id="PF00571">
    <property type="entry name" value="CBS"/>
    <property type="match status" value="2"/>
</dbReference>
<comment type="similarity">
    <text evidence="2">Belongs to the UPF0053 family.</text>
</comment>
<keyword evidence="5 9" id="KW-1133">Transmembrane helix</keyword>
<keyword evidence="6 8" id="KW-0129">CBS domain</keyword>
<evidence type="ECO:0000259" key="12">
    <source>
        <dbReference type="PROSITE" id="PS51846"/>
    </source>
</evidence>
<sequence>MDSSDAIQFIVLIILLFLSGFFSSAETALTTVSKITMRSMADDGDKRAALVLDVIENQKTKMLSAILIGNNIVNISASSLATTLAYSFGGYMVSIVTAVLTVLILVFGEITPKSMATLRAVKFSLSYIRVIHFLMTILTPFIFIVNLFSRGILVLLRINPDEANKAMTEDELRTIVDVSHEDGVIESEEKEMIYNVFDLGDAKAKDVMVPRVHVTFADVNNTYTELIDIYKEDKFTRLPVYEDTTDNVIGTINMKDLLLFDDREHFKVRDILREAYFTYEYKNISELLVEMRDASINIAIVLDEYGETAGIITLEDILEEIVGEIHDEYDENEEDFIRKINDLEYIIEGSVSLVDLNDRLKLDVRHQELESEDFDSLGGFMIEHLDRLPEVGDEFTTEDGIRMVVEKLDKNRVELVHVYLPEIVHDISTEENETSDSVDDTNTESN</sequence>
<evidence type="ECO:0000256" key="4">
    <source>
        <dbReference type="ARBA" id="ARBA00022737"/>
    </source>
</evidence>
<evidence type="ECO:0000259" key="11">
    <source>
        <dbReference type="PROSITE" id="PS51371"/>
    </source>
</evidence>
<proteinExistence type="inferred from homology"/>
<dbReference type="CDD" id="cd04590">
    <property type="entry name" value="CBS_pair_CorC_HlyC_assoc"/>
    <property type="match status" value="1"/>
</dbReference>
<dbReference type="EMBL" id="JACOPE010000001">
    <property type="protein sequence ID" value="MBC5682477.1"/>
    <property type="molecule type" value="Genomic_DNA"/>
</dbReference>
<gene>
    <name evidence="13" type="ORF">H8S40_02590</name>
</gene>
<evidence type="ECO:0000256" key="5">
    <source>
        <dbReference type="ARBA" id="ARBA00022989"/>
    </source>
</evidence>
<evidence type="ECO:0000256" key="9">
    <source>
        <dbReference type="PROSITE-ProRule" id="PRU01193"/>
    </source>
</evidence>
<dbReference type="Gene3D" id="3.30.465.10">
    <property type="match status" value="1"/>
</dbReference>
<dbReference type="Pfam" id="PF01595">
    <property type="entry name" value="CNNM"/>
    <property type="match status" value="1"/>
</dbReference>
<dbReference type="InterPro" id="IPR016169">
    <property type="entry name" value="FAD-bd_PCMH_sub2"/>
</dbReference>
<organism evidence="13 14">
    <name type="scientific">Ruminococcus hominis</name>
    <dbReference type="NCBI Taxonomy" id="2763065"/>
    <lineage>
        <taxon>Bacteria</taxon>
        <taxon>Bacillati</taxon>
        <taxon>Bacillota</taxon>
        <taxon>Clostridia</taxon>
        <taxon>Eubacteriales</taxon>
        <taxon>Oscillospiraceae</taxon>
        <taxon>Ruminococcus</taxon>
    </lineage>
</organism>
<dbReference type="RefSeq" id="WP_186864477.1">
    <property type="nucleotide sequence ID" value="NZ_JACOPE010000001.1"/>
</dbReference>
<dbReference type="InterPro" id="IPR044751">
    <property type="entry name" value="Ion_transp-like_CBS"/>
</dbReference>
<comment type="caution">
    <text evidence="13">The sequence shown here is derived from an EMBL/GenBank/DDBJ whole genome shotgun (WGS) entry which is preliminary data.</text>
</comment>
<evidence type="ECO:0000256" key="10">
    <source>
        <dbReference type="SAM" id="Phobius"/>
    </source>
</evidence>
<comment type="subcellular location">
    <subcellularLocation>
        <location evidence="1">Membrane</location>
        <topology evidence="1">Multi-pass membrane protein</topology>
    </subcellularLocation>
</comment>
<keyword evidence="4" id="KW-0677">Repeat</keyword>
<evidence type="ECO:0000256" key="3">
    <source>
        <dbReference type="ARBA" id="ARBA00022692"/>
    </source>
</evidence>
<feature type="domain" description="CBS" evidence="11">
    <location>
        <begin position="208"/>
        <end position="268"/>
    </location>
</feature>
<evidence type="ECO:0000256" key="6">
    <source>
        <dbReference type="ARBA" id="ARBA00023122"/>
    </source>
</evidence>
<dbReference type="SUPFAM" id="SSF54631">
    <property type="entry name" value="CBS-domain pair"/>
    <property type="match status" value="1"/>
</dbReference>
<accession>A0ABR7G4X8</accession>
<dbReference type="PROSITE" id="PS51846">
    <property type="entry name" value="CNNM"/>
    <property type="match status" value="1"/>
</dbReference>
<evidence type="ECO:0000256" key="7">
    <source>
        <dbReference type="ARBA" id="ARBA00023136"/>
    </source>
</evidence>
<evidence type="ECO:0000256" key="1">
    <source>
        <dbReference type="ARBA" id="ARBA00004141"/>
    </source>
</evidence>
<dbReference type="PANTHER" id="PTHR22777:SF17">
    <property type="entry name" value="UPF0053 PROTEIN SLL0260"/>
    <property type="match status" value="1"/>
</dbReference>
<feature type="transmembrane region" description="Helical" evidence="10">
    <location>
        <begin position="127"/>
        <end position="148"/>
    </location>
</feature>
<feature type="domain" description="CNNM transmembrane" evidence="12">
    <location>
        <begin position="1"/>
        <end position="189"/>
    </location>
</feature>
<dbReference type="InterPro" id="IPR000644">
    <property type="entry name" value="CBS_dom"/>
</dbReference>
<evidence type="ECO:0000256" key="2">
    <source>
        <dbReference type="ARBA" id="ARBA00006337"/>
    </source>
</evidence>
<dbReference type="InterPro" id="IPR046342">
    <property type="entry name" value="CBS_dom_sf"/>
</dbReference>
<keyword evidence="14" id="KW-1185">Reference proteome</keyword>
<dbReference type="Pfam" id="PF03471">
    <property type="entry name" value="CorC_HlyC"/>
    <property type="match status" value="1"/>
</dbReference>
<dbReference type="InterPro" id="IPR005170">
    <property type="entry name" value="Transptr-assoc_dom"/>
</dbReference>
<dbReference type="Gene3D" id="3.10.580.10">
    <property type="entry name" value="CBS-domain"/>
    <property type="match status" value="1"/>
</dbReference>
<evidence type="ECO:0000256" key="8">
    <source>
        <dbReference type="PROSITE-ProRule" id="PRU00703"/>
    </source>
</evidence>
<feature type="domain" description="CBS" evidence="11">
    <location>
        <begin position="271"/>
        <end position="328"/>
    </location>
</feature>
<keyword evidence="7 9" id="KW-0472">Membrane</keyword>
<dbReference type="PROSITE" id="PS51371">
    <property type="entry name" value="CBS"/>
    <property type="match status" value="2"/>
</dbReference>
<dbReference type="SMART" id="SM01091">
    <property type="entry name" value="CorC_HlyC"/>
    <property type="match status" value="1"/>
</dbReference>
<dbReference type="InterPro" id="IPR002550">
    <property type="entry name" value="CNNM"/>
</dbReference>